<dbReference type="EMBL" id="JAYXHS010000002">
    <property type="protein sequence ID" value="MEC5386155.1"/>
    <property type="molecule type" value="Genomic_DNA"/>
</dbReference>
<feature type="chain" id="PRO_5047062721" evidence="1">
    <location>
        <begin position="26"/>
        <end position="144"/>
    </location>
</feature>
<dbReference type="Pfam" id="PF19649">
    <property type="entry name" value="DUF6152"/>
    <property type="match status" value="1"/>
</dbReference>
<keyword evidence="3" id="KW-1185">Reference proteome</keyword>
<sequence length="144" mass="15485">MTRSSRTLLAVISCLLLATHMPASVAHHSFAMYDPSKPFTLTGTVKEFQWTSPHVLLWVVRDPQAGEKEGVLWSIELSTSPGPLSRIGWSKRSLVPGDRVAVEINPLRNGEPGGQFKKVTNIKTGEVLTTATPDAGSAPVAAPK</sequence>
<comment type="caution">
    <text evidence="2">The sequence shown here is derived from an EMBL/GenBank/DDBJ whole genome shotgun (WGS) entry which is preliminary data.</text>
</comment>
<dbReference type="Proteomes" id="UP001331561">
    <property type="component" value="Unassembled WGS sequence"/>
</dbReference>
<evidence type="ECO:0000313" key="3">
    <source>
        <dbReference type="Proteomes" id="UP001331561"/>
    </source>
</evidence>
<accession>A0ABU6K397</accession>
<organism evidence="2 3">
    <name type="scientific">Uliginosibacterium silvisoli</name>
    <dbReference type="NCBI Taxonomy" id="3114758"/>
    <lineage>
        <taxon>Bacteria</taxon>
        <taxon>Pseudomonadati</taxon>
        <taxon>Pseudomonadota</taxon>
        <taxon>Betaproteobacteria</taxon>
        <taxon>Rhodocyclales</taxon>
        <taxon>Zoogloeaceae</taxon>
        <taxon>Uliginosibacterium</taxon>
    </lineage>
</organism>
<dbReference type="InterPro" id="IPR046150">
    <property type="entry name" value="DUF6152"/>
</dbReference>
<reference evidence="2 3" key="1">
    <citation type="submission" date="2024-01" db="EMBL/GenBank/DDBJ databases">
        <title>Uliginosibacterium soil sp. nov.</title>
        <authorList>
            <person name="Lv Y."/>
        </authorList>
    </citation>
    <scope>NUCLEOTIDE SEQUENCE [LARGE SCALE GENOMIC DNA]</scope>
    <source>
        <strain evidence="2 3">H3</strain>
    </source>
</reference>
<name>A0ABU6K397_9RHOO</name>
<evidence type="ECO:0000256" key="1">
    <source>
        <dbReference type="SAM" id="SignalP"/>
    </source>
</evidence>
<dbReference type="RefSeq" id="WP_327599130.1">
    <property type="nucleotide sequence ID" value="NZ_JAYXHS010000002.1"/>
</dbReference>
<proteinExistence type="predicted"/>
<keyword evidence="1" id="KW-0732">Signal</keyword>
<feature type="signal peptide" evidence="1">
    <location>
        <begin position="1"/>
        <end position="25"/>
    </location>
</feature>
<protein>
    <submittedName>
        <fullName evidence="2">DUF6152 family protein</fullName>
    </submittedName>
</protein>
<evidence type="ECO:0000313" key="2">
    <source>
        <dbReference type="EMBL" id="MEC5386155.1"/>
    </source>
</evidence>
<gene>
    <name evidence="2" type="ORF">VVD49_10485</name>
</gene>